<dbReference type="EMBL" id="CP017248">
    <property type="protein sequence ID" value="AOR33762.1"/>
    <property type="molecule type" value="Genomic_DNA"/>
</dbReference>
<organism evidence="1 2">
    <name type="scientific">Streptomyces fodineus</name>
    <dbReference type="NCBI Taxonomy" id="1904616"/>
    <lineage>
        <taxon>Bacteria</taxon>
        <taxon>Bacillati</taxon>
        <taxon>Actinomycetota</taxon>
        <taxon>Actinomycetes</taxon>
        <taxon>Kitasatosporales</taxon>
        <taxon>Streptomycetaceae</taxon>
        <taxon>Streptomyces</taxon>
    </lineage>
</organism>
<evidence type="ECO:0000313" key="1">
    <source>
        <dbReference type="EMBL" id="AOR33762.1"/>
    </source>
</evidence>
<dbReference type="KEGG" id="spun:BFF78_24280"/>
<accession>A0A1D7YDY3</accession>
<protein>
    <submittedName>
        <fullName evidence="1">Uncharacterized protein</fullName>
    </submittedName>
</protein>
<proteinExistence type="predicted"/>
<sequence>MFPHTRWGAAPAGTEADRALRDALAVLYREGAASGTPVAAARTASGPAPHQLALFQQLTVRMGEPATAQPNLLPALVMKEGSR</sequence>
<dbReference type="AlphaFoldDB" id="A0A1D7YDY3"/>
<evidence type="ECO:0000313" key="2">
    <source>
        <dbReference type="Proteomes" id="UP000094960"/>
    </source>
</evidence>
<gene>
    <name evidence="1" type="ORF">BFF78_24280</name>
</gene>
<dbReference type="RefSeq" id="WP_069780327.1">
    <property type="nucleotide sequence ID" value="NZ_CP017248.1"/>
</dbReference>
<keyword evidence="2" id="KW-1185">Reference proteome</keyword>
<reference evidence="2" key="1">
    <citation type="submission" date="2016-09" db="EMBL/GenBank/DDBJ databases">
        <title>Streptomyces puniciscabiei strain:TW1S1 Genome sequencing and assembly.</title>
        <authorList>
            <person name="Kim M.-K."/>
            <person name="Kim S.B."/>
        </authorList>
    </citation>
    <scope>NUCLEOTIDE SEQUENCE [LARGE SCALE GENOMIC DNA]</scope>
    <source>
        <strain evidence="2">TW1S1</strain>
    </source>
</reference>
<dbReference type="Proteomes" id="UP000094960">
    <property type="component" value="Chromosome"/>
</dbReference>
<name>A0A1D7YDY3_9ACTN</name>